<sequence length="122" mass="13896">MSDPNSNRRKFKRIDFDADTTLSQGSTVWSAHLIDLSLKGLLLQRPGNWDDSNEGIFRIDIRLAANAHVEMDAELVHREKDHLGFKCLHIGLESIQHLRRLIELNLADSAELERELGALIEL</sequence>
<dbReference type="RefSeq" id="WP_040071107.1">
    <property type="nucleotide sequence ID" value="NZ_CP144470.1"/>
</dbReference>
<dbReference type="EMBL" id="JXDG01000061">
    <property type="protein sequence ID" value="KIH81498.1"/>
    <property type="molecule type" value="Genomic_DNA"/>
</dbReference>
<comment type="subunit">
    <text evidence="1">Monomer in both c-di-GMP-bound and free forms.</text>
</comment>
<dbReference type="OrthoDB" id="5298508at2"/>
<keyword evidence="4" id="KW-1185">Reference proteome</keyword>
<evidence type="ECO:0000256" key="1">
    <source>
        <dbReference type="PIRNR" id="PIRNR028141"/>
    </source>
</evidence>
<comment type="caution">
    <text evidence="3">The sequence shown here is derived from an EMBL/GenBank/DDBJ whole genome shotgun (WGS) entry which is preliminary data.</text>
</comment>
<dbReference type="PIRSF" id="PIRSF028141">
    <property type="entry name" value="C-di-GMP_BP_PA4608"/>
    <property type="match status" value="1"/>
</dbReference>
<dbReference type="AlphaFoldDB" id="A0A0C2ES45"/>
<dbReference type="Proteomes" id="UP000031535">
    <property type="component" value="Unassembled WGS sequence"/>
</dbReference>
<proteinExistence type="predicted"/>
<reference evidence="3 4" key="1">
    <citation type="submission" date="2015-01" db="EMBL/GenBank/DDBJ databases">
        <title>Complete genome of Pseudomonas batumici UCM B-321 producer of the batumin antibiotic with strong antistaphilococcal and potential anticancer activity.</title>
        <authorList>
            <person name="Klochko V.V."/>
            <person name="Zelena L.B."/>
            <person name="Elena K.A."/>
            <person name="Reva O.N."/>
        </authorList>
    </citation>
    <scope>NUCLEOTIDE SEQUENCE [LARGE SCALE GENOMIC DNA]</scope>
    <source>
        <strain evidence="3 4">UCM B-321</strain>
    </source>
</reference>
<dbReference type="InterPro" id="IPR027021">
    <property type="entry name" value="C-di-GMP_BP_PA4608"/>
</dbReference>
<organism evidence="3 4">
    <name type="scientific">Pseudomonas batumici</name>
    <dbReference type="NCBI Taxonomy" id="226910"/>
    <lineage>
        <taxon>Bacteria</taxon>
        <taxon>Pseudomonadati</taxon>
        <taxon>Pseudomonadota</taxon>
        <taxon>Gammaproteobacteria</taxon>
        <taxon>Pseudomonadales</taxon>
        <taxon>Pseudomonadaceae</taxon>
        <taxon>Pseudomonas</taxon>
    </lineage>
</organism>
<comment type="function">
    <text evidence="1">Binds the second messenger bis-(3'-5') cyclic dimeric guanosine monophosphate (c-di-GMP). Can bind two c-di-GMP molecules per monomer. May play a role in bacterial second-messenger regulated processes. Binding to c-di-GMP induces a conformational change of the C- and N-termini resulting in the exposure of a highly negative surface on one side of the protein to a possible effector protein.</text>
</comment>
<accession>A0A0C2ES45</accession>
<evidence type="ECO:0000313" key="4">
    <source>
        <dbReference type="Proteomes" id="UP000031535"/>
    </source>
</evidence>
<dbReference type="STRING" id="226910.UCMB321_4740"/>
<dbReference type="InterPro" id="IPR009875">
    <property type="entry name" value="PilZ_domain"/>
</dbReference>
<dbReference type="SUPFAM" id="SSF141371">
    <property type="entry name" value="PilZ domain-like"/>
    <property type="match status" value="1"/>
</dbReference>
<gene>
    <name evidence="3" type="ORF">UCMB321_4740</name>
</gene>
<dbReference type="PATRIC" id="fig|226910.6.peg.4730"/>
<name>A0A0C2ES45_9PSED</name>
<evidence type="ECO:0000259" key="2">
    <source>
        <dbReference type="Pfam" id="PF07238"/>
    </source>
</evidence>
<dbReference type="Gene3D" id="2.40.10.220">
    <property type="entry name" value="predicted glycosyltransferase like domains"/>
    <property type="match status" value="1"/>
</dbReference>
<keyword evidence="1" id="KW-0973">c-di-GMP</keyword>
<feature type="domain" description="PilZ" evidence="2">
    <location>
        <begin position="7"/>
        <end position="103"/>
    </location>
</feature>
<keyword evidence="1" id="KW-0547">Nucleotide-binding</keyword>
<protein>
    <recommendedName>
        <fullName evidence="1">Cyclic diguanosine monophosphate-binding protein</fullName>
        <shortName evidence="1">c-di-GMP-binding protein</shortName>
    </recommendedName>
    <alternativeName>
        <fullName evidence="1">Pilz domain-containing protein</fullName>
    </alternativeName>
</protein>
<evidence type="ECO:0000313" key="3">
    <source>
        <dbReference type="EMBL" id="KIH81498.1"/>
    </source>
</evidence>
<dbReference type="Pfam" id="PF07238">
    <property type="entry name" value="PilZ"/>
    <property type="match status" value="1"/>
</dbReference>
<dbReference type="GO" id="GO:0035438">
    <property type="term" value="F:cyclic-di-GMP binding"/>
    <property type="evidence" value="ECO:0007669"/>
    <property type="project" value="InterPro"/>
</dbReference>